<gene>
    <name evidence="3" type="ORF">TCM_026501</name>
</gene>
<accession>A0A061F2I9</accession>
<evidence type="ECO:0000256" key="2">
    <source>
        <dbReference type="SAM" id="SignalP"/>
    </source>
</evidence>
<keyword evidence="1" id="KW-1133">Transmembrane helix</keyword>
<dbReference type="InParanoid" id="A0A061F2I9"/>
<feature type="signal peptide" evidence="2">
    <location>
        <begin position="1"/>
        <end position="25"/>
    </location>
</feature>
<evidence type="ECO:0000313" key="4">
    <source>
        <dbReference type="Proteomes" id="UP000026915"/>
    </source>
</evidence>
<protein>
    <submittedName>
        <fullName evidence="3">Cc-nbs-lrr resistance-like protein</fullName>
    </submittedName>
</protein>
<dbReference type="OMA" id="KETIACE"/>
<dbReference type="EMBL" id="CM001883">
    <property type="protein sequence ID" value="EOY11256.1"/>
    <property type="molecule type" value="Genomic_DNA"/>
</dbReference>
<keyword evidence="1" id="KW-0472">Membrane</keyword>
<dbReference type="Gramene" id="EOY11256">
    <property type="protein sequence ID" value="EOY11256"/>
    <property type="gene ID" value="TCM_026501"/>
</dbReference>
<keyword evidence="4" id="KW-1185">Reference proteome</keyword>
<dbReference type="AlphaFoldDB" id="A0A061F2I9"/>
<feature type="transmembrane region" description="Helical" evidence="1">
    <location>
        <begin position="151"/>
        <end position="172"/>
    </location>
</feature>
<dbReference type="HOGENOM" id="CLU_1513186_0_0_1"/>
<evidence type="ECO:0000256" key="1">
    <source>
        <dbReference type="SAM" id="Phobius"/>
    </source>
</evidence>
<keyword evidence="1" id="KW-0812">Transmembrane</keyword>
<reference evidence="3 4" key="1">
    <citation type="journal article" date="2013" name="Genome Biol.">
        <title>The genome sequence of the most widely cultivated cacao type and its use to identify candidate genes regulating pod color.</title>
        <authorList>
            <person name="Motamayor J.C."/>
            <person name="Mockaitis K."/>
            <person name="Schmutz J."/>
            <person name="Haiminen N."/>
            <person name="Iii D.L."/>
            <person name="Cornejo O."/>
            <person name="Findley S.D."/>
            <person name="Zheng P."/>
            <person name="Utro F."/>
            <person name="Royaert S."/>
            <person name="Saski C."/>
            <person name="Jenkins J."/>
            <person name="Podicheti R."/>
            <person name="Zhao M."/>
            <person name="Scheffler B.E."/>
            <person name="Stack J.C."/>
            <person name="Feltus F.A."/>
            <person name="Mustiga G.M."/>
            <person name="Amores F."/>
            <person name="Phillips W."/>
            <person name="Marelli J.P."/>
            <person name="May G.D."/>
            <person name="Shapiro H."/>
            <person name="Ma J."/>
            <person name="Bustamante C.D."/>
            <person name="Schnell R.J."/>
            <person name="Main D."/>
            <person name="Gilbert D."/>
            <person name="Parida L."/>
            <person name="Kuhn D.N."/>
        </authorList>
    </citation>
    <scope>NUCLEOTIDE SEQUENCE [LARGE SCALE GENOMIC DNA]</scope>
    <source>
        <strain evidence="4">cv. Matina 1-6</strain>
    </source>
</reference>
<proteinExistence type="predicted"/>
<dbReference type="STRING" id="3641.A0A061F2I9"/>
<keyword evidence="2" id="KW-0732">Signal</keyword>
<organism evidence="3 4">
    <name type="scientific">Theobroma cacao</name>
    <name type="common">Cacao</name>
    <name type="synonym">Cocoa</name>
    <dbReference type="NCBI Taxonomy" id="3641"/>
    <lineage>
        <taxon>Eukaryota</taxon>
        <taxon>Viridiplantae</taxon>
        <taxon>Streptophyta</taxon>
        <taxon>Embryophyta</taxon>
        <taxon>Tracheophyta</taxon>
        <taxon>Spermatophyta</taxon>
        <taxon>Magnoliopsida</taxon>
        <taxon>eudicotyledons</taxon>
        <taxon>Gunneridae</taxon>
        <taxon>Pentapetalae</taxon>
        <taxon>rosids</taxon>
        <taxon>malvids</taxon>
        <taxon>Malvales</taxon>
        <taxon>Malvaceae</taxon>
        <taxon>Byttnerioideae</taxon>
        <taxon>Theobroma</taxon>
    </lineage>
</organism>
<feature type="chain" id="PRO_5001602160" evidence="2">
    <location>
        <begin position="26"/>
        <end position="178"/>
    </location>
</feature>
<evidence type="ECO:0000313" key="3">
    <source>
        <dbReference type="EMBL" id="EOY11256.1"/>
    </source>
</evidence>
<name>A0A061F2I9_THECC</name>
<sequence length="178" mass="20409">MCLGTIRFFLLSLAALPGSSTNSQAKSLLQVTRMTITDCEMIKETIACECDEVKRGIVFTQLKYLQLSGLPTLASFCLGDHNFEFPALGKMIVRECPKMKIFCQGYLSTPQLQKVIWTKDEDEENGWWEGDLKTTITRMFEEKVSIDLKDFLMLLCFLILIFQLAFPCYPILIKRLLE</sequence>
<dbReference type="Proteomes" id="UP000026915">
    <property type="component" value="Chromosome 5"/>
</dbReference>